<gene>
    <name evidence="1" type="ORF">ElyMa_001845000</name>
</gene>
<keyword evidence="2" id="KW-1185">Reference proteome</keyword>
<evidence type="ECO:0000313" key="2">
    <source>
        <dbReference type="Proteomes" id="UP000762676"/>
    </source>
</evidence>
<sequence>MVKTNSNYEGIMGSFDGAETCELVGLYVLATVYQLRYFGIQVGYYRDGGLTITDKTHQQAETKKKRKKCTIFSENELSTTTQTNQKVVDFLNVTFDLYLGLRIQAV</sequence>
<reference evidence="1 2" key="1">
    <citation type="journal article" date="2021" name="Elife">
        <title>Chloroplast acquisition without the gene transfer in kleptoplastic sea slugs, Plakobranchus ocellatus.</title>
        <authorList>
            <person name="Maeda T."/>
            <person name="Takahashi S."/>
            <person name="Yoshida T."/>
            <person name="Shimamura S."/>
            <person name="Takaki Y."/>
            <person name="Nagai Y."/>
            <person name="Toyoda A."/>
            <person name="Suzuki Y."/>
            <person name="Arimoto A."/>
            <person name="Ishii H."/>
            <person name="Satoh N."/>
            <person name="Nishiyama T."/>
            <person name="Hasebe M."/>
            <person name="Maruyama T."/>
            <person name="Minagawa J."/>
            <person name="Obokata J."/>
            <person name="Shigenobu S."/>
        </authorList>
    </citation>
    <scope>NUCLEOTIDE SEQUENCE [LARGE SCALE GENOMIC DNA]</scope>
</reference>
<accession>A0AAV4EM90</accession>
<name>A0AAV4EM90_9GAST</name>
<organism evidence="1 2">
    <name type="scientific">Elysia marginata</name>
    <dbReference type="NCBI Taxonomy" id="1093978"/>
    <lineage>
        <taxon>Eukaryota</taxon>
        <taxon>Metazoa</taxon>
        <taxon>Spiralia</taxon>
        <taxon>Lophotrochozoa</taxon>
        <taxon>Mollusca</taxon>
        <taxon>Gastropoda</taxon>
        <taxon>Heterobranchia</taxon>
        <taxon>Euthyneura</taxon>
        <taxon>Panpulmonata</taxon>
        <taxon>Sacoglossa</taxon>
        <taxon>Placobranchoidea</taxon>
        <taxon>Plakobranchidae</taxon>
        <taxon>Elysia</taxon>
    </lineage>
</organism>
<dbReference type="AlphaFoldDB" id="A0AAV4EM90"/>
<evidence type="ECO:0000313" key="1">
    <source>
        <dbReference type="EMBL" id="GFR61371.1"/>
    </source>
</evidence>
<comment type="caution">
    <text evidence="1">The sequence shown here is derived from an EMBL/GenBank/DDBJ whole genome shotgun (WGS) entry which is preliminary data.</text>
</comment>
<dbReference type="EMBL" id="BMAT01003729">
    <property type="protein sequence ID" value="GFR61371.1"/>
    <property type="molecule type" value="Genomic_DNA"/>
</dbReference>
<protein>
    <submittedName>
        <fullName evidence="1">Uncharacterized protein</fullName>
    </submittedName>
</protein>
<proteinExistence type="predicted"/>
<dbReference type="Proteomes" id="UP000762676">
    <property type="component" value="Unassembled WGS sequence"/>
</dbReference>